<evidence type="ECO:0000256" key="1">
    <source>
        <dbReference type="ARBA" id="ARBA00005417"/>
    </source>
</evidence>
<evidence type="ECO:0000259" key="6">
    <source>
        <dbReference type="PROSITE" id="PS50893"/>
    </source>
</evidence>
<keyword evidence="5" id="KW-0029">Amino-acid transport</keyword>
<dbReference type="InterPro" id="IPR003593">
    <property type="entry name" value="AAA+_ATPase"/>
</dbReference>
<dbReference type="CDD" id="cd03224">
    <property type="entry name" value="ABC_TM1139_LivF_branched"/>
    <property type="match status" value="1"/>
</dbReference>
<dbReference type="SMART" id="SM00382">
    <property type="entry name" value="AAA"/>
    <property type="match status" value="1"/>
</dbReference>
<evidence type="ECO:0000313" key="7">
    <source>
        <dbReference type="EMBL" id="MEQ2428491.1"/>
    </source>
</evidence>
<dbReference type="InterPro" id="IPR052156">
    <property type="entry name" value="BCAA_Transport_ATP-bd_LivF"/>
</dbReference>
<keyword evidence="4 7" id="KW-0067">ATP-binding</keyword>
<dbReference type="PROSITE" id="PS50893">
    <property type="entry name" value="ABC_TRANSPORTER_2"/>
    <property type="match status" value="1"/>
</dbReference>
<organism evidence="7 8">
    <name type="scientific">Enterocloster hominis</name>
    <name type="common">ex Hitch et al. 2024</name>
    <dbReference type="NCBI Taxonomy" id="1917870"/>
    <lineage>
        <taxon>Bacteria</taxon>
        <taxon>Bacillati</taxon>
        <taxon>Bacillota</taxon>
        <taxon>Clostridia</taxon>
        <taxon>Lachnospirales</taxon>
        <taxon>Lachnospiraceae</taxon>
        <taxon>Enterocloster</taxon>
    </lineage>
</organism>
<dbReference type="InterPro" id="IPR017871">
    <property type="entry name" value="ABC_transporter-like_CS"/>
</dbReference>
<dbReference type="PANTHER" id="PTHR43820:SF4">
    <property type="entry name" value="HIGH-AFFINITY BRANCHED-CHAIN AMINO ACID TRANSPORT ATP-BINDING PROTEIN LIVF"/>
    <property type="match status" value="1"/>
</dbReference>
<dbReference type="SUPFAM" id="SSF52540">
    <property type="entry name" value="P-loop containing nucleoside triphosphate hydrolases"/>
    <property type="match status" value="1"/>
</dbReference>
<gene>
    <name evidence="7" type="ORF">WMQ36_26380</name>
</gene>
<name>A0ABV1DF94_9FIRM</name>
<evidence type="ECO:0000313" key="8">
    <source>
        <dbReference type="Proteomes" id="UP001454086"/>
    </source>
</evidence>
<dbReference type="Pfam" id="PF00005">
    <property type="entry name" value="ABC_tran"/>
    <property type="match status" value="1"/>
</dbReference>
<dbReference type="PANTHER" id="PTHR43820">
    <property type="entry name" value="HIGH-AFFINITY BRANCHED-CHAIN AMINO ACID TRANSPORT ATP-BINDING PROTEIN LIVF"/>
    <property type="match status" value="1"/>
</dbReference>
<accession>A0ABV1DF94</accession>
<dbReference type="PROSITE" id="PS00211">
    <property type="entry name" value="ABC_TRANSPORTER_1"/>
    <property type="match status" value="1"/>
</dbReference>
<evidence type="ECO:0000256" key="3">
    <source>
        <dbReference type="ARBA" id="ARBA00022741"/>
    </source>
</evidence>
<dbReference type="Gene3D" id="3.40.50.300">
    <property type="entry name" value="P-loop containing nucleotide triphosphate hydrolases"/>
    <property type="match status" value="1"/>
</dbReference>
<protein>
    <submittedName>
        <fullName evidence="7">ABC transporter ATP-binding protein</fullName>
    </submittedName>
</protein>
<dbReference type="EMBL" id="JBBMFM010000185">
    <property type="protein sequence ID" value="MEQ2428491.1"/>
    <property type="molecule type" value="Genomic_DNA"/>
</dbReference>
<evidence type="ECO:0000256" key="2">
    <source>
        <dbReference type="ARBA" id="ARBA00022448"/>
    </source>
</evidence>
<dbReference type="InterPro" id="IPR003439">
    <property type="entry name" value="ABC_transporter-like_ATP-bd"/>
</dbReference>
<sequence>MSLLEIKNISAGYGDLKVLFDVSMEVDSGEVVSLVGSNGAGKTTLLRIICGLSPVTAGSITFDGIDLLSKKTHNLADLGIAHIPQGRGTLRRMTVKENLTMGAYCRSKRKNIPKNLEYAYQLMPKLKQRQNQVAGSLSGGEQQMLAIARAMMMEPRLIIMDEPSLGLAPIITEEVFELISRVAEEKIGILLVEQNLAQALSIASRGYVLENGHIVLEGGAQELFDNPSVREAYLGI</sequence>
<keyword evidence="8" id="KW-1185">Reference proteome</keyword>
<dbReference type="GO" id="GO:0005524">
    <property type="term" value="F:ATP binding"/>
    <property type="evidence" value="ECO:0007669"/>
    <property type="project" value="UniProtKB-KW"/>
</dbReference>
<dbReference type="Proteomes" id="UP001454086">
    <property type="component" value="Unassembled WGS sequence"/>
</dbReference>
<evidence type="ECO:0000256" key="5">
    <source>
        <dbReference type="ARBA" id="ARBA00022970"/>
    </source>
</evidence>
<keyword evidence="2" id="KW-0813">Transport</keyword>
<keyword evidence="3" id="KW-0547">Nucleotide-binding</keyword>
<feature type="domain" description="ABC transporter" evidence="6">
    <location>
        <begin position="4"/>
        <end position="236"/>
    </location>
</feature>
<dbReference type="InterPro" id="IPR027417">
    <property type="entry name" value="P-loop_NTPase"/>
</dbReference>
<comment type="caution">
    <text evidence="7">The sequence shown here is derived from an EMBL/GenBank/DDBJ whole genome shotgun (WGS) entry which is preliminary data.</text>
</comment>
<dbReference type="RefSeq" id="WP_040382776.1">
    <property type="nucleotide sequence ID" value="NZ_JAJFDX010000018.1"/>
</dbReference>
<evidence type="ECO:0000256" key="4">
    <source>
        <dbReference type="ARBA" id="ARBA00022840"/>
    </source>
</evidence>
<proteinExistence type="inferred from homology"/>
<comment type="similarity">
    <text evidence="1">Belongs to the ABC transporter superfamily.</text>
</comment>
<reference evidence="7 8" key="1">
    <citation type="submission" date="2024-03" db="EMBL/GenBank/DDBJ databases">
        <title>Human intestinal bacterial collection.</title>
        <authorList>
            <person name="Pauvert C."/>
            <person name="Hitch T.C.A."/>
            <person name="Clavel T."/>
        </authorList>
    </citation>
    <scope>NUCLEOTIDE SEQUENCE [LARGE SCALE GENOMIC DNA]</scope>
    <source>
        <strain evidence="7 8">CLA-SR-H021</strain>
    </source>
</reference>